<dbReference type="InterPro" id="IPR002937">
    <property type="entry name" value="Amino_oxidase"/>
</dbReference>
<gene>
    <name evidence="3" type="ORF">SAMN04487931_1134</name>
</gene>
<dbReference type="PANTHER" id="PTHR42923:SF17">
    <property type="entry name" value="AMINE OXIDASE DOMAIN-CONTAINING PROTEIN"/>
    <property type="match status" value="1"/>
</dbReference>
<accession>A0A1H2JJW9</accession>
<dbReference type="RefSeq" id="WP_014955553.1">
    <property type="nucleotide sequence ID" value="NZ_FNLL01000013.1"/>
</dbReference>
<dbReference type="EMBL" id="FNLL01000013">
    <property type="protein sequence ID" value="SDU56426.1"/>
    <property type="molecule type" value="Genomic_DNA"/>
</dbReference>
<dbReference type="PANTHER" id="PTHR42923">
    <property type="entry name" value="PROTOPORPHYRINOGEN OXIDASE"/>
    <property type="match status" value="1"/>
</dbReference>
<feature type="domain" description="Amine oxidase" evidence="2">
    <location>
        <begin position="18"/>
        <end position="414"/>
    </location>
</feature>
<keyword evidence="4" id="KW-1185">Reference proteome</keyword>
<sequence length="426" mass="48500">MNLQNQSNLNIAVVGAGISGICAAYLLQKRHKVSLFEQNAYFGGHTHTVIIPEGPDKGTPVDTGFIVFNERTYPNFIRFLDRLGVNKRLAQMSFGYYCKKTGCYYATRNINSIFARRLNLINPRYWRFVFEMITFLKSLRHDYLNNLLAEATLSEYVEAKGLHKDVVEKFIIPMAAAIWSGSDMQMGRFPIRTFAQFYENHGLLAVSGHPSWYVVEGGSHTYVKAFLNSFKGRALKGCKVDTIHRDKNNITLYFKDRHPEIFDAVVVAAHADQALDLLENPSCKEKELLGSWTYSQNHTILHTDTRVMPPNRRAWASWNYTRSLKSGAASPVTVSYDMNRLQKLTATRSYFVTLNPITPIPPWHVTGEFEYTHPQYSFEAFSSQEDLSILNGPQNTFFCGSYFGFGFHEDGVRSALEIGKKFGIEL</sequence>
<dbReference type="Gene3D" id="3.50.50.60">
    <property type="entry name" value="FAD/NAD(P)-binding domain"/>
    <property type="match status" value="1"/>
</dbReference>
<dbReference type="Pfam" id="PF01593">
    <property type="entry name" value="Amino_oxidase"/>
    <property type="match status" value="1"/>
</dbReference>
<dbReference type="AlphaFoldDB" id="A0A1H2JJW9"/>
<organism evidence="3 4">
    <name type="scientific">Desulfobacula phenolica</name>
    <dbReference type="NCBI Taxonomy" id="90732"/>
    <lineage>
        <taxon>Bacteria</taxon>
        <taxon>Pseudomonadati</taxon>
        <taxon>Thermodesulfobacteriota</taxon>
        <taxon>Desulfobacteria</taxon>
        <taxon>Desulfobacterales</taxon>
        <taxon>Desulfobacteraceae</taxon>
        <taxon>Desulfobacula</taxon>
    </lineage>
</organism>
<dbReference type="Proteomes" id="UP000199608">
    <property type="component" value="Unassembled WGS sequence"/>
</dbReference>
<evidence type="ECO:0000256" key="1">
    <source>
        <dbReference type="SAM" id="Phobius"/>
    </source>
</evidence>
<protein>
    <submittedName>
        <fullName evidence="3">Predicted NAD/FAD-binding protein</fullName>
    </submittedName>
</protein>
<dbReference type="InterPro" id="IPR050464">
    <property type="entry name" value="Zeta_carotene_desat/Oxidored"/>
</dbReference>
<name>A0A1H2JJW9_9BACT</name>
<dbReference type="InterPro" id="IPR036188">
    <property type="entry name" value="FAD/NAD-bd_sf"/>
</dbReference>
<keyword evidence="1" id="KW-0472">Membrane</keyword>
<dbReference type="SUPFAM" id="SSF51905">
    <property type="entry name" value="FAD/NAD(P)-binding domain"/>
    <property type="match status" value="1"/>
</dbReference>
<reference evidence="4" key="1">
    <citation type="submission" date="2016-10" db="EMBL/GenBank/DDBJ databases">
        <authorList>
            <person name="Varghese N."/>
            <person name="Submissions S."/>
        </authorList>
    </citation>
    <scope>NUCLEOTIDE SEQUENCE [LARGE SCALE GENOMIC DNA]</scope>
    <source>
        <strain evidence="4">DSM 3384</strain>
    </source>
</reference>
<keyword evidence="1" id="KW-1133">Transmembrane helix</keyword>
<dbReference type="Gene3D" id="3.30.70.1990">
    <property type="match status" value="1"/>
</dbReference>
<evidence type="ECO:0000313" key="4">
    <source>
        <dbReference type="Proteomes" id="UP000199608"/>
    </source>
</evidence>
<evidence type="ECO:0000313" key="3">
    <source>
        <dbReference type="EMBL" id="SDU56426.1"/>
    </source>
</evidence>
<feature type="transmembrane region" description="Helical" evidence="1">
    <location>
        <begin position="6"/>
        <end position="27"/>
    </location>
</feature>
<keyword evidence="1" id="KW-0812">Transmembrane</keyword>
<dbReference type="Gene3D" id="1.10.405.20">
    <property type="match status" value="1"/>
</dbReference>
<proteinExistence type="predicted"/>
<evidence type="ECO:0000259" key="2">
    <source>
        <dbReference type="Pfam" id="PF01593"/>
    </source>
</evidence>
<dbReference type="GO" id="GO:0016491">
    <property type="term" value="F:oxidoreductase activity"/>
    <property type="evidence" value="ECO:0007669"/>
    <property type="project" value="InterPro"/>
</dbReference>